<evidence type="ECO:0000256" key="2">
    <source>
        <dbReference type="ARBA" id="ARBA00022490"/>
    </source>
</evidence>
<feature type="domain" description="Methionyl/Valyl/Leucyl/Isoleucyl-tRNA synthetase anticodon-binding" evidence="15">
    <location>
        <begin position="681"/>
        <end position="835"/>
    </location>
</feature>
<dbReference type="GO" id="GO:0005524">
    <property type="term" value="F:ATP binding"/>
    <property type="evidence" value="ECO:0007669"/>
    <property type="project" value="UniProtKB-UniRule"/>
</dbReference>
<keyword evidence="9 12" id="KW-0030">Aminoacyl-tRNA synthetase</keyword>
<keyword evidence="5 12" id="KW-0547">Nucleotide-binding</keyword>
<dbReference type="SUPFAM" id="SSF50677">
    <property type="entry name" value="ValRS/IleRS/LeuRS editing domain"/>
    <property type="match status" value="1"/>
</dbReference>
<keyword evidence="7 12" id="KW-0067">ATP-binding</keyword>
<evidence type="ECO:0000313" key="16">
    <source>
        <dbReference type="EMBL" id="GLI53951.1"/>
    </source>
</evidence>
<evidence type="ECO:0000256" key="11">
    <source>
        <dbReference type="ARBA" id="ARBA00048359"/>
    </source>
</evidence>
<dbReference type="InterPro" id="IPR009080">
    <property type="entry name" value="tRNAsynth_Ia_anticodon-bd"/>
</dbReference>
<evidence type="ECO:0000256" key="10">
    <source>
        <dbReference type="ARBA" id="ARBA00025217"/>
    </source>
</evidence>
<dbReference type="PROSITE" id="PS00178">
    <property type="entry name" value="AA_TRNA_LIGASE_I"/>
    <property type="match status" value="1"/>
</dbReference>
<dbReference type="InterPro" id="IPR002301">
    <property type="entry name" value="Ile-tRNA-ligase"/>
</dbReference>
<dbReference type="InterPro" id="IPR033708">
    <property type="entry name" value="Anticodon_Ile_BEm"/>
</dbReference>
<comment type="catalytic activity">
    <reaction evidence="11 12">
        <text>tRNA(Ile) + L-isoleucine + ATP = L-isoleucyl-tRNA(Ile) + AMP + diphosphate</text>
        <dbReference type="Rhea" id="RHEA:11060"/>
        <dbReference type="Rhea" id="RHEA-COMP:9666"/>
        <dbReference type="Rhea" id="RHEA-COMP:9695"/>
        <dbReference type="ChEBI" id="CHEBI:30616"/>
        <dbReference type="ChEBI" id="CHEBI:33019"/>
        <dbReference type="ChEBI" id="CHEBI:58045"/>
        <dbReference type="ChEBI" id="CHEBI:78442"/>
        <dbReference type="ChEBI" id="CHEBI:78528"/>
        <dbReference type="ChEBI" id="CHEBI:456215"/>
        <dbReference type="EC" id="6.1.1.5"/>
    </reaction>
</comment>
<dbReference type="CDD" id="cd00818">
    <property type="entry name" value="IleRS_core"/>
    <property type="match status" value="1"/>
</dbReference>
<evidence type="ECO:0000256" key="8">
    <source>
        <dbReference type="ARBA" id="ARBA00022917"/>
    </source>
</evidence>
<feature type="short sequence motif" description="'KMSKS' region" evidence="12">
    <location>
        <begin position="601"/>
        <end position="605"/>
    </location>
</feature>
<dbReference type="PRINTS" id="PR00984">
    <property type="entry name" value="TRNASYNTHILE"/>
</dbReference>
<dbReference type="Gene3D" id="3.90.740.10">
    <property type="entry name" value="Valyl/Leucyl/Isoleucyl-tRNA synthetase, editing domain"/>
    <property type="match status" value="1"/>
</dbReference>
<dbReference type="InterPro" id="IPR010663">
    <property type="entry name" value="Znf_FPG/IleRS"/>
</dbReference>
<evidence type="ECO:0000256" key="7">
    <source>
        <dbReference type="ARBA" id="ARBA00022840"/>
    </source>
</evidence>
<evidence type="ECO:0000256" key="9">
    <source>
        <dbReference type="ARBA" id="ARBA00023146"/>
    </source>
</evidence>
<keyword evidence="17" id="KW-1185">Reference proteome</keyword>
<dbReference type="FunFam" id="1.10.730.20:FF:000001">
    <property type="entry name" value="Isoleucine--tRNA ligase"/>
    <property type="match status" value="1"/>
</dbReference>
<dbReference type="GO" id="GO:0002161">
    <property type="term" value="F:aminoacyl-tRNA deacylase activity"/>
    <property type="evidence" value="ECO:0007669"/>
    <property type="project" value="InterPro"/>
</dbReference>
<dbReference type="Pfam" id="PF06827">
    <property type="entry name" value="zf-FPG_IleRS"/>
    <property type="match status" value="1"/>
</dbReference>
<feature type="binding site" evidence="12">
    <location>
        <position position="905"/>
    </location>
    <ligand>
        <name>Zn(2+)</name>
        <dbReference type="ChEBI" id="CHEBI:29105"/>
    </ligand>
</feature>
<dbReference type="InterPro" id="IPR009008">
    <property type="entry name" value="Val/Leu/Ile-tRNA-synth_edit"/>
</dbReference>
<feature type="binding site" evidence="12">
    <location>
        <position position="604"/>
    </location>
    <ligand>
        <name>ATP</name>
        <dbReference type="ChEBI" id="CHEBI:30616"/>
    </ligand>
</feature>
<dbReference type="GO" id="GO:0004822">
    <property type="term" value="F:isoleucine-tRNA ligase activity"/>
    <property type="evidence" value="ECO:0007669"/>
    <property type="project" value="UniProtKB-UniRule"/>
</dbReference>
<keyword evidence="6 12" id="KW-0862">Zinc</keyword>
<feature type="short sequence motif" description="'HIGH' region" evidence="12">
    <location>
        <begin position="61"/>
        <end position="71"/>
    </location>
</feature>
<reference evidence="16" key="1">
    <citation type="submission" date="2022-12" db="EMBL/GenBank/DDBJ databases">
        <title>Reference genome sequencing for broad-spectrum identification of bacterial and archaeal isolates by mass spectrometry.</title>
        <authorList>
            <person name="Sekiguchi Y."/>
            <person name="Tourlousse D.M."/>
        </authorList>
    </citation>
    <scope>NUCLEOTIDE SEQUENCE</scope>
    <source>
        <strain evidence="16">TSL-P1</strain>
    </source>
</reference>
<dbReference type="CDD" id="cd07960">
    <property type="entry name" value="Anticodon_Ia_Ile_BEm"/>
    <property type="match status" value="1"/>
</dbReference>
<dbReference type="Proteomes" id="UP001144297">
    <property type="component" value="Unassembled WGS sequence"/>
</dbReference>
<dbReference type="InterPro" id="IPR002300">
    <property type="entry name" value="aa-tRNA-synth_Ia"/>
</dbReference>
<evidence type="ECO:0000259" key="13">
    <source>
        <dbReference type="Pfam" id="PF00133"/>
    </source>
</evidence>
<dbReference type="GO" id="GO:0005829">
    <property type="term" value="C:cytosol"/>
    <property type="evidence" value="ECO:0007669"/>
    <property type="project" value="TreeGrafter"/>
</dbReference>
<organism evidence="16 17">
    <name type="scientific">Thermodesulfovibrio yellowstonii</name>
    <dbReference type="NCBI Taxonomy" id="28262"/>
    <lineage>
        <taxon>Bacteria</taxon>
        <taxon>Pseudomonadati</taxon>
        <taxon>Nitrospirota</taxon>
        <taxon>Thermodesulfovibrionia</taxon>
        <taxon>Thermodesulfovibrionales</taxon>
        <taxon>Thermodesulfovibrionaceae</taxon>
        <taxon>Thermodesulfovibrio</taxon>
    </lineage>
</organism>
<dbReference type="InterPro" id="IPR014729">
    <property type="entry name" value="Rossmann-like_a/b/a_fold"/>
</dbReference>
<feature type="domain" description="Aminoacyl-tRNA synthetase class Ia" evidence="13">
    <location>
        <begin position="29"/>
        <end position="640"/>
    </location>
</feature>
<comment type="function">
    <text evidence="10 12">Catalyzes the attachment of isoleucine to tRNA(Ile). As IleRS can inadvertently accommodate and process structurally similar amino acids such as valine, to avoid such errors it has two additional distinct tRNA(Ile)-dependent editing activities. One activity is designated as 'pretransfer' editing and involves the hydrolysis of activated Val-AMP. The other activity is designated 'posttransfer' editing and involves deacylation of mischarged Val-tRNA(Ile).</text>
</comment>
<evidence type="ECO:0000256" key="1">
    <source>
        <dbReference type="ARBA" id="ARBA00006887"/>
    </source>
</evidence>
<dbReference type="PANTHER" id="PTHR42765:SF1">
    <property type="entry name" value="ISOLEUCINE--TRNA LIGASE, MITOCHONDRIAL"/>
    <property type="match status" value="1"/>
</dbReference>
<evidence type="ECO:0000256" key="5">
    <source>
        <dbReference type="ARBA" id="ARBA00022741"/>
    </source>
</evidence>
<comment type="subunit">
    <text evidence="12">Monomer.</text>
</comment>
<dbReference type="Gene3D" id="2.170.220.10">
    <property type="match status" value="1"/>
</dbReference>
<dbReference type="EC" id="6.1.1.5" evidence="12"/>
<comment type="cofactor">
    <cofactor evidence="12">
        <name>Zn(2+)</name>
        <dbReference type="ChEBI" id="CHEBI:29105"/>
    </cofactor>
    <text evidence="12">Binds 1 zinc ion per subunit.</text>
</comment>
<dbReference type="Gene3D" id="3.40.50.620">
    <property type="entry name" value="HUPs"/>
    <property type="match status" value="2"/>
</dbReference>
<dbReference type="Pfam" id="PF08264">
    <property type="entry name" value="Anticodon_1"/>
    <property type="match status" value="1"/>
</dbReference>
<dbReference type="Gene3D" id="1.10.730.20">
    <property type="match status" value="1"/>
</dbReference>
<dbReference type="Gene3D" id="1.10.10.830">
    <property type="entry name" value="Ile-tRNA synthetase CP2 domain-like"/>
    <property type="match status" value="1"/>
</dbReference>
<keyword evidence="2 12" id="KW-0963">Cytoplasm</keyword>
<dbReference type="GO" id="GO:0008270">
    <property type="term" value="F:zinc ion binding"/>
    <property type="evidence" value="ECO:0007669"/>
    <property type="project" value="UniProtKB-UniRule"/>
</dbReference>
<dbReference type="InterPro" id="IPR001412">
    <property type="entry name" value="aa-tRNA-synth_I_CS"/>
</dbReference>
<dbReference type="InterPro" id="IPR013155">
    <property type="entry name" value="M/V/L/I-tRNA-synth_anticd-bd"/>
</dbReference>
<dbReference type="GO" id="GO:0000049">
    <property type="term" value="F:tRNA binding"/>
    <property type="evidence" value="ECO:0007669"/>
    <property type="project" value="InterPro"/>
</dbReference>
<dbReference type="SUPFAM" id="SSF47323">
    <property type="entry name" value="Anticodon-binding domain of a subclass of class I aminoacyl-tRNA synthetases"/>
    <property type="match status" value="1"/>
</dbReference>
<evidence type="ECO:0000259" key="15">
    <source>
        <dbReference type="Pfam" id="PF08264"/>
    </source>
</evidence>
<evidence type="ECO:0000259" key="14">
    <source>
        <dbReference type="Pfam" id="PF06827"/>
    </source>
</evidence>
<dbReference type="InterPro" id="IPR023585">
    <property type="entry name" value="Ile-tRNA-ligase_type1"/>
</dbReference>
<evidence type="ECO:0000313" key="17">
    <source>
        <dbReference type="Proteomes" id="UP001144297"/>
    </source>
</evidence>
<evidence type="ECO:0000256" key="3">
    <source>
        <dbReference type="ARBA" id="ARBA00022598"/>
    </source>
</evidence>
<comment type="subcellular location">
    <subcellularLocation>
        <location evidence="12">Cytoplasm</location>
    </subcellularLocation>
</comment>
<comment type="domain">
    <text evidence="12">IleRS has two distinct active sites: one for aminoacylation and one for editing. The misactivated valine is translocated from the active site to the editing site, which sterically excludes the correctly activated isoleucine. The single editing site contains two valyl binding pockets, one specific for each substrate (Val-AMP or Val-tRNA(Ile)).</text>
</comment>
<dbReference type="Pfam" id="PF00133">
    <property type="entry name" value="tRNA-synt_1"/>
    <property type="match status" value="1"/>
</dbReference>
<dbReference type="GO" id="GO:0006428">
    <property type="term" value="P:isoleucyl-tRNA aminoacylation"/>
    <property type="evidence" value="ECO:0007669"/>
    <property type="project" value="UniProtKB-UniRule"/>
</dbReference>
<comment type="caution">
    <text evidence="16">The sequence shown here is derived from an EMBL/GenBank/DDBJ whole genome shotgun (WGS) entry which is preliminary data.</text>
</comment>
<dbReference type="FunFam" id="3.40.50.620:FF:000042">
    <property type="entry name" value="Isoleucine--tRNA ligase"/>
    <property type="match status" value="1"/>
</dbReference>
<comment type="similarity">
    <text evidence="1 12">Belongs to the class-I aminoacyl-tRNA synthetase family. IleS type 1 subfamily.</text>
</comment>
<sequence length="915" mass="106348">MSQDYKDTLNLPQTGFPMKANLAEREPAILKFWKEHRIYENLENKNKSLGGRCFILHDGPPYANGHIHIGHALNKILKDIIVKYHSMLGQYSPFVPGWDCHGLPIELQVDKSLGKEKENIDIFKKRQLCREYAEKFINIQRDEFIRLGVFGYWDEPYITMSNEYEATIVKEFLTFVKNGYVYRGKKPVYWCPSCVTALADAEVEYADKESPSIFVAFEVIDRDRFSVKNEPLYIVIWTTTPWTLPANLALAVHPEFDYVGVKTSKGILVIVKEAIKNLKDKIDIDETPLFEIKGSELEGIKAKHPFIDRVSKVVVADFVETGEGTGVVHIAPGHGDEDYEVGLKYGFDIYAPVDDKGRFTEDVPYFAGENVFKANKAIIEHMKENGSLIWEGKITHSYPHCWRCKKPIIFRATTQWFISMSHKDLRHRALQEIDKVRWIPSWGRERIYSMVERRPDWCLSRQRAWGVPITLFVCKKCGSIIKEEELFDKIYAFVEKEGSDVWFKLNLHDLLPDYSCPECGSRDFDKEKDILDVWFDSGVSHAAVLERDPRLSWPADMYLEGSDQHRGWFQSSLIASLGNKGRAPYKIVLTHGFTVDGQGRKMSKSLGNVISPQEVIKSNGADIVRLWVSAEDYRDDIKLSQEILQRLTEAYRKIRNTLRYLLGNIYDYDAKDYTDQLLEIDRWAMMRLQKLIEKVRLAYENFEFHQVFHAIYNFCVTDMSAFYLDILKDRLYTFKSDSPERRAAQWVLYNIADSLIKLIAPILSFTAEEAWQHLPFKKTESVFLDRMPEIEESFIDEEIQLKWEKLIEIRDEVNKALEIKRQEKFIGNSLEAKVILSVNAELKKFLSPYYDFLPTLFIVSQVKLNDLESQDTEFTITIDKAEGQKCQRCWNYSPMVGKLEIPDLCPRCYHVIKAL</sequence>
<feature type="binding site" evidence="12">
    <location>
        <position position="560"/>
    </location>
    <ligand>
        <name>L-isoleucyl-5'-AMP</name>
        <dbReference type="ChEBI" id="CHEBI:178002"/>
    </ligand>
</feature>
<feature type="binding site" evidence="12">
    <location>
        <position position="886"/>
    </location>
    <ligand>
        <name>Zn(2+)</name>
        <dbReference type="ChEBI" id="CHEBI:29105"/>
    </ligand>
</feature>
<keyword evidence="3 12" id="KW-0436">Ligase</keyword>
<proteinExistence type="inferred from homology"/>
<protein>
    <recommendedName>
        <fullName evidence="12">Isoleucine--tRNA ligase</fullName>
        <ecNumber evidence="12">6.1.1.5</ecNumber>
    </recommendedName>
    <alternativeName>
        <fullName evidence="12">Isoleucyl-tRNA synthetase</fullName>
        <shortName evidence="12">IleRS</shortName>
    </alternativeName>
</protein>
<keyword evidence="8 12" id="KW-0648">Protein biosynthesis</keyword>
<dbReference type="InterPro" id="IPR050081">
    <property type="entry name" value="Ile-tRNA_ligase"/>
</dbReference>
<feature type="binding site" evidence="12">
    <location>
        <position position="889"/>
    </location>
    <ligand>
        <name>Zn(2+)</name>
        <dbReference type="ChEBI" id="CHEBI:29105"/>
    </ligand>
</feature>
<gene>
    <name evidence="12 16" type="primary">ileS</name>
    <name evidence="16" type="ORF">TISLANDTSLP1_16440</name>
</gene>
<evidence type="ECO:0000256" key="4">
    <source>
        <dbReference type="ARBA" id="ARBA00022723"/>
    </source>
</evidence>
<name>A0A9W6GHG0_9BACT</name>
<dbReference type="AlphaFoldDB" id="A0A9W6GHG0"/>
<dbReference type="SUPFAM" id="SSF52374">
    <property type="entry name" value="Nucleotidylyl transferase"/>
    <property type="match status" value="1"/>
</dbReference>
<accession>A0A9W6GHG0</accession>
<feature type="domain" description="Zinc finger FPG/IleRS-type" evidence="14">
    <location>
        <begin position="883"/>
        <end position="911"/>
    </location>
</feature>
<evidence type="ECO:0000256" key="12">
    <source>
        <dbReference type="HAMAP-Rule" id="MF_02002"/>
    </source>
</evidence>
<dbReference type="PANTHER" id="PTHR42765">
    <property type="entry name" value="SOLEUCYL-TRNA SYNTHETASE"/>
    <property type="match status" value="1"/>
</dbReference>
<feature type="binding site" evidence="12">
    <location>
        <position position="908"/>
    </location>
    <ligand>
        <name>Zn(2+)</name>
        <dbReference type="ChEBI" id="CHEBI:29105"/>
    </ligand>
</feature>
<dbReference type="HAMAP" id="MF_02002">
    <property type="entry name" value="Ile_tRNA_synth_type1"/>
    <property type="match status" value="1"/>
</dbReference>
<dbReference type="EMBL" id="BSDX01000001">
    <property type="protein sequence ID" value="GLI53951.1"/>
    <property type="molecule type" value="Genomic_DNA"/>
</dbReference>
<dbReference type="NCBIfam" id="TIGR00392">
    <property type="entry name" value="ileS"/>
    <property type="match status" value="1"/>
</dbReference>
<keyword evidence="4 12" id="KW-0479">Metal-binding</keyword>
<evidence type="ECO:0000256" key="6">
    <source>
        <dbReference type="ARBA" id="ARBA00022833"/>
    </source>
</evidence>